<sequence>MRTLVPFKNFGIPSIGLARFGCANRPFYQICVFPDKSLGRRYEGNIIEQIGTFDPLPNSRNEKLVAIDILRLKYWFGVRNARVSATLLELLGIAGLFPIHPKTFVRARKYRDLAAAATAAAAEAEVSKNTEKEKKTDSEQEKSLEEKQ</sequence>
<dbReference type="EMBL" id="UXUI01007552">
    <property type="protein sequence ID" value="VDD88134.1"/>
    <property type="molecule type" value="Genomic_DNA"/>
</dbReference>
<feature type="region of interest" description="Disordered" evidence="8">
    <location>
        <begin position="122"/>
        <end position="148"/>
    </location>
</feature>
<dbReference type="PANTHER" id="PTHR12919">
    <property type="entry name" value="30S RIBOSOMAL PROTEIN S16"/>
    <property type="match status" value="1"/>
</dbReference>
<dbReference type="GO" id="GO:0005763">
    <property type="term" value="C:mitochondrial small ribosomal subunit"/>
    <property type="evidence" value="ECO:0007669"/>
    <property type="project" value="TreeGrafter"/>
</dbReference>
<organism evidence="11">
    <name type="scientific">Enterobius vermicularis</name>
    <name type="common">Human pinworm</name>
    <dbReference type="NCBI Taxonomy" id="51028"/>
    <lineage>
        <taxon>Eukaryota</taxon>
        <taxon>Metazoa</taxon>
        <taxon>Ecdysozoa</taxon>
        <taxon>Nematoda</taxon>
        <taxon>Chromadorea</taxon>
        <taxon>Rhabditida</taxon>
        <taxon>Spirurina</taxon>
        <taxon>Oxyuridomorpha</taxon>
        <taxon>Oxyuroidea</taxon>
        <taxon>Oxyuridae</taxon>
        <taxon>Enterobius</taxon>
    </lineage>
</organism>
<dbReference type="InterPro" id="IPR023803">
    <property type="entry name" value="Ribosomal_bS16_dom_sf"/>
</dbReference>
<evidence type="ECO:0000256" key="5">
    <source>
        <dbReference type="ARBA" id="ARBA00023274"/>
    </source>
</evidence>
<dbReference type="AlphaFoldDB" id="A0A0N4V0W4"/>
<evidence type="ECO:0000256" key="8">
    <source>
        <dbReference type="SAM" id="MobiDB-lite"/>
    </source>
</evidence>
<dbReference type="SUPFAM" id="SSF54565">
    <property type="entry name" value="Ribosomal protein S16"/>
    <property type="match status" value="1"/>
</dbReference>
<dbReference type="GO" id="GO:0003735">
    <property type="term" value="F:structural constituent of ribosome"/>
    <property type="evidence" value="ECO:0007669"/>
    <property type="project" value="InterPro"/>
</dbReference>
<accession>A0A0N4V0W4</accession>
<comment type="subcellular location">
    <subcellularLocation>
        <location evidence="1">Mitochondrion</location>
    </subcellularLocation>
</comment>
<evidence type="ECO:0000256" key="3">
    <source>
        <dbReference type="ARBA" id="ARBA00022980"/>
    </source>
</evidence>
<feature type="compositionally biased region" description="Basic and acidic residues" evidence="8">
    <location>
        <begin position="125"/>
        <end position="148"/>
    </location>
</feature>
<gene>
    <name evidence="9" type="ORF">EVEC_LOCUS3277</name>
</gene>
<reference evidence="11" key="1">
    <citation type="submission" date="2017-02" db="UniProtKB">
        <authorList>
            <consortium name="WormBaseParasite"/>
        </authorList>
    </citation>
    <scope>IDENTIFICATION</scope>
</reference>
<protein>
    <recommendedName>
        <fullName evidence="6">Small ribosomal subunit protein bS16m</fullName>
    </recommendedName>
    <alternativeName>
        <fullName evidence="7">28S ribosomal protein S16, mitochondrial</fullName>
    </alternativeName>
</protein>
<keyword evidence="5" id="KW-0687">Ribonucleoprotein</keyword>
<evidence type="ECO:0000256" key="7">
    <source>
        <dbReference type="ARBA" id="ARBA00035438"/>
    </source>
</evidence>
<dbReference type="WBParaSite" id="EVEC_0000356901-mRNA-1">
    <property type="protein sequence ID" value="EVEC_0000356901-mRNA-1"/>
    <property type="gene ID" value="EVEC_0000356901"/>
</dbReference>
<dbReference type="GO" id="GO:0005743">
    <property type="term" value="C:mitochondrial inner membrane"/>
    <property type="evidence" value="ECO:0007669"/>
    <property type="project" value="UniProtKB-ARBA"/>
</dbReference>
<keyword evidence="10" id="KW-1185">Reference proteome</keyword>
<comment type="similarity">
    <text evidence="2">Belongs to the bacterial ribosomal protein bS16 family.</text>
</comment>
<evidence type="ECO:0000313" key="11">
    <source>
        <dbReference type="WBParaSite" id="EVEC_0000356901-mRNA-1"/>
    </source>
</evidence>
<dbReference type="PANTHER" id="PTHR12919:SF20">
    <property type="entry name" value="SMALL RIBOSOMAL SUBUNIT PROTEIN BS16M"/>
    <property type="match status" value="1"/>
</dbReference>
<dbReference type="Gene3D" id="3.30.1320.10">
    <property type="match status" value="1"/>
</dbReference>
<dbReference type="FunFam" id="3.30.1320.10:FF:000004">
    <property type="entry name" value="28S ribosomal protein S16, mitochondrial"/>
    <property type="match status" value="1"/>
</dbReference>
<proteinExistence type="inferred from homology"/>
<dbReference type="STRING" id="51028.A0A0N4V0W4"/>
<keyword evidence="4" id="KW-0496">Mitochondrion</keyword>
<evidence type="ECO:0000313" key="9">
    <source>
        <dbReference type="EMBL" id="VDD88134.1"/>
    </source>
</evidence>
<dbReference type="Pfam" id="PF00886">
    <property type="entry name" value="Ribosomal_S16"/>
    <property type="match status" value="1"/>
</dbReference>
<dbReference type="Proteomes" id="UP000274131">
    <property type="component" value="Unassembled WGS sequence"/>
</dbReference>
<evidence type="ECO:0000256" key="6">
    <source>
        <dbReference type="ARBA" id="ARBA00035263"/>
    </source>
</evidence>
<dbReference type="NCBIfam" id="TIGR00002">
    <property type="entry name" value="S16"/>
    <property type="match status" value="1"/>
</dbReference>
<dbReference type="InterPro" id="IPR000307">
    <property type="entry name" value="Ribosomal_bS16"/>
</dbReference>
<keyword evidence="3" id="KW-0689">Ribosomal protein</keyword>
<evidence type="ECO:0000256" key="1">
    <source>
        <dbReference type="ARBA" id="ARBA00004173"/>
    </source>
</evidence>
<evidence type="ECO:0000313" key="10">
    <source>
        <dbReference type="Proteomes" id="UP000274131"/>
    </source>
</evidence>
<dbReference type="GO" id="GO:0032543">
    <property type="term" value="P:mitochondrial translation"/>
    <property type="evidence" value="ECO:0007669"/>
    <property type="project" value="TreeGrafter"/>
</dbReference>
<reference evidence="9 10" key="2">
    <citation type="submission" date="2018-10" db="EMBL/GenBank/DDBJ databases">
        <authorList>
            <consortium name="Pathogen Informatics"/>
        </authorList>
    </citation>
    <scope>NUCLEOTIDE SEQUENCE [LARGE SCALE GENOMIC DNA]</scope>
</reference>
<evidence type="ECO:0000256" key="2">
    <source>
        <dbReference type="ARBA" id="ARBA00006668"/>
    </source>
</evidence>
<name>A0A0N4V0W4_ENTVE</name>
<evidence type="ECO:0000256" key="4">
    <source>
        <dbReference type="ARBA" id="ARBA00023128"/>
    </source>
</evidence>
<dbReference type="OrthoDB" id="407221at2759"/>